<proteinExistence type="predicted"/>
<evidence type="ECO:0000313" key="1">
    <source>
        <dbReference type="EMBL" id="RMV08569.1"/>
    </source>
</evidence>
<evidence type="ECO:0000313" key="2">
    <source>
        <dbReference type="EMBL" id="RMV16154.1"/>
    </source>
</evidence>
<evidence type="ECO:0000313" key="3">
    <source>
        <dbReference type="EMBL" id="RMV19273.1"/>
    </source>
</evidence>
<dbReference type="EMBL" id="RBUM01000208">
    <property type="protein sequence ID" value="RMV16154.1"/>
    <property type="molecule type" value="Genomic_DNA"/>
</dbReference>
<accession>A0A3M6ABH8</accession>
<dbReference type="Proteomes" id="UP000272241">
    <property type="component" value="Unassembled WGS sequence"/>
</dbReference>
<sequence>MSTPDDKRQGFYRPGVHIMRVISSGIEALVTARQLDEKIASKKIPVLANSSSHTNFLDPSVTISGGAILKQRIFGLTDPKFPAPMLGKAECGTSMPETSFLTRDDRRLLGEVYEWARDQGADLFYVDDLAFGLASYREKDDGRIWSRHNQGKTYDMEGHKVFYSFTDTNAATAKCIIEGSALTTTRLDQGFIRFITDKDYGALGHNHFEFMEKVINRFSTSGERDQQLGPDYATYKSQKNDYIRTLSKEKYAPGEGDIRETGIPAQKTTKPKEITLESLREDMRNSFMKAMGIKNFSSLFDVLFKNRR</sequence>
<organism evidence="2 4">
    <name type="scientific">Pseudomonas savastanoi</name>
    <name type="common">Pseudomonas syringae pv. savastanoi</name>
    <dbReference type="NCBI Taxonomy" id="29438"/>
    <lineage>
        <taxon>Bacteria</taxon>
        <taxon>Pseudomonadati</taxon>
        <taxon>Pseudomonadota</taxon>
        <taxon>Gammaproteobacteria</taxon>
        <taxon>Pseudomonadales</taxon>
        <taxon>Pseudomonadaceae</taxon>
        <taxon>Pseudomonas</taxon>
    </lineage>
</organism>
<name>A0A3M6ABH8_PSESS</name>
<gene>
    <name evidence="3" type="ORF">ALP15_04655</name>
    <name evidence="1" type="ORF">ALP16_04955</name>
    <name evidence="2" type="ORF">ALP17_05128</name>
</gene>
<evidence type="ECO:0000313" key="5">
    <source>
        <dbReference type="Proteomes" id="UP000272241"/>
    </source>
</evidence>
<evidence type="ECO:0000313" key="6">
    <source>
        <dbReference type="Proteomes" id="UP000272703"/>
    </source>
</evidence>
<comment type="caution">
    <text evidence="2">The sequence shown here is derived from an EMBL/GenBank/DDBJ whole genome shotgun (WGS) entry which is preliminary data.</text>
</comment>
<reference evidence="4 5" key="1">
    <citation type="submission" date="2018-08" db="EMBL/GenBank/DDBJ databases">
        <title>Recombination of ecologically and evolutionarily significant loci maintains genetic cohesion in the Pseudomonas syringae species complex.</title>
        <authorList>
            <person name="Dillon M."/>
            <person name="Thakur S."/>
            <person name="Almeida R.N.D."/>
            <person name="Weir B.S."/>
            <person name="Guttman D.S."/>
        </authorList>
    </citation>
    <scope>NUCLEOTIDE SEQUENCE [LARGE SCALE GENOMIC DNA]</scope>
    <source>
        <strain evidence="3 5">ICMP 11895</strain>
        <strain evidence="1 6">ICMP 11897</strain>
        <strain evidence="2 4">ICMP 11899</strain>
    </source>
</reference>
<dbReference type="EMBL" id="RBUO01000156">
    <property type="protein sequence ID" value="RMV19273.1"/>
    <property type="molecule type" value="Genomic_DNA"/>
</dbReference>
<dbReference type="AlphaFoldDB" id="A0A3M6ABH8"/>
<protein>
    <submittedName>
        <fullName evidence="2">Uncharacterized protein</fullName>
    </submittedName>
</protein>
<evidence type="ECO:0000313" key="4">
    <source>
        <dbReference type="Proteomes" id="UP000270795"/>
    </source>
</evidence>
<dbReference type="Proteomes" id="UP000270795">
    <property type="component" value="Unassembled WGS sequence"/>
</dbReference>
<dbReference type="EMBL" id="RBUN01000613">
    <property type="protein sequence ID" value="RMV08569.1"/>
    <property type="molecule type" value="Genomic_DNA"/>
</dbReference>
<dbReference type="Proteomes" id="UP000272703">
    <property type="component" value="Unassembled WGS sequence"/>
</dbReference>